<dbReference type="AlphaFoldDB" id="A0A9N7N9V9"/>
<proteinExistence type="predicted"/>
<feature type="region of interest" description="Disordered" evidence="1">
    <location>
        <begin position="1"/>
        <end position="31"/>
    </location>
</feature>
<dbReference type="PANTHER" id="PTHR15852:SF56">
    <property type="entry name" value="PROTEIN PHOTOSYSTEM I ASSEMBLY 2, CHLOROPLASTIC"/>
    <property type="match status" value="1"/>
</dbReference>
<evidence type="ECO:0000313" key="2">
    <source>
        <dbReference type="EMBL" id="CAA0829985.1"/>
    </source>
</evidence>
<accession>A0A9N7N9V9</accession>
<dbReference type="GO" id="GO:0048564">
    <property type="term" value="P:photosystem I assembly"/>
    <property type="evidence" value="ECO:0007669"/>
    <property type="project" value="TreeGrafter"/>
</dbReference>
<evidence type="ECO:0000313" key="3">
    <source>
        <dbReference type="Proteomes" id="UP001153555"/>
    </source>
</evidence>
<dbReference type="EMBL" id="CACSLK010027798">
    <property type="protein sequence ID" value="CAA0829985.1"/>
    <property type="molecule type" value="Genomic_DNA"/>
</dbReference>
<dbReference type="GO" id="GO:0047134">
    <property type="term" value="F:protein-disulfide reductase [NAD(P)H] activity"/>
    <property type="evidence" value="ECO:0007669"/>
    <property type="project" value="TreeGrafter"/>
</dbReference>
<evidence type="ECO:0000256" key="1">
    <source>
        <dbReference type="SAM" id="MobiDB-lite"/>
    </source>
</evidence>
<dbReference type="SUPFAM" id="SSF57938">
    <property type="entry name" value="DnaJ/Hsp40 cysteine-rich domain"/>
    <property type="match status" value="1"/>
</dbReference>
<reference evidence="2" key="1">
    <citation type="submission" date="2019-12" db="EMBL/GenBank/DDBJ databases">
        <authorList>
            <person name="Scholes J."/>
        </authorList>
    </citation>
    <scope>NUCLEOTIDE SEQUENCE</scope>
</reference>
<dbReference type="Proteomes" id="UP001153555">
    <property type="component" value="Unassembled WGS sequence"/>
</dbReference>
<dbReference type="OrthoDB" id="513375at2759"/>
<dbReference type="InterPro" id="IPR036410">
    <property type="entry name" value="HSP_DnaJ_Cys-rich_dom_sf"/>
</dbReference>
<name>A0A9N7N9V9_STRHE</name>
<dbReference type="PANTHER" id="PTHR15852">
    <property type="entry name" value="PLASTID TRANSCRIPTIONALLY ACTIVE PROTEIN"/>
    <property type="match status" value="1"/>
</dbReference>
<dbReference type="Gene3D" id="2.10.230.10">
    <property type="entry name" value="Heat shock protein DnaJ, cysteine-rich domain"/>
    <property type="match status" value="1"/>
</dbReference>
<protein>
    <submittedName>
        <fullName evidence="2">DnaJ/Hsp40 cysteine-rich domain superfamily protein</fullName>
    </submittedName>
</protein>
<comment type="caution">
    <text evidence="2">The sequence shown here is derived from an EMBL/GenBank/DDBJ whole genome shotgun (WGS) entry which is preliminary data.</text>
</comment>
<sequence>MASHLSSLTSSALSGSVVHHSKPPSNRYAKLKPVRSQISSNLEDETCSLGSFDQSREPIKTETSHIATSRRRCLTCLCSTMALIVAPRFSDSDSKANALDGNENPVCRNCGGSGAIICDMCGGTGKWKALNRKRAKDVYEFTECPNCYGRGKLVCPVCLGTGLPNNKGLLRRPDARQLLDKMYNGRLLPSS</sequence>
<feature type="compositionally biased region" description="Low complexity" evidence="1">
    <location>
        <begin position="1"/>
        <end position="16"/>
    </location>
</feature>
<organism evidence="2 3">
    <name type="scientific">Striga hermonthica</name>
    <name type="common">Purple witchweed</name>
    <name type="synonym">Buchnera hermonthica</name>
    <dbReference type="NCBI Taxonomy" id="68872"/>
    <lineage>
        <taxon>Eukaryota</taxon>
        <taxon>Viridiplantae</taxon>
        <taxon>Streptophyta</taxon>
        <taxon>Embryophyta</taxon>
        <taxon>Tracheophyta</taxon>
        <taxon>Spermatophyta</taxon>
        <taxon>Magnoliopsida</taxon>
        <taxon>eudicotyledons</taxon>
        <taxon>Gunneridae</taxon>
        <taxon>Pentapetalae</taxon>
        <taxon>asterids</taxon>
        <taxon>lamiids</taxon>
        <taxon>Lamiales</taxon>
        <taxon>Orobanchaceae</taxon>
        <taxon>Buchnereae</taxon>
        <taxon>Striga</taxon>
    </lineage>
</organism>
<dbReference type="GO" id="GO:0009507">
    <property type="term" value="C:chloroplast"/>
    <property type="evidence" value="ECO:0007669"/>
    <property type="project" value="TreeGrafter"/>
</dbReference>
<keyword evidence="3" id="KW-1185">Reference proteome</keyword>
<gene>
    <name evidence="2" type="ORF">SHERM_25466</name>
</gene>